<sequence>MRPRLLVLADSDSYVKWGAAFASRLPDGWRAELVILATPVAPSERQLRAALAGSVFDVPDVTFVELHELEQHLAARRPDVVLLAMRGPLVRVITPIVGRAPDRPVLVSGFPGLTIPAEPKAIIYREQVDLIVLASRREVREFRANAERLGIPVGLGLTTLPFLTDTSRADVPAAGAVAASAPERTDLVFAAQAKVPPVREDRVRLLGWLVDAARRRPSRRVVVKVRARRGEAQTHEEAYDFGELLDDPDVREELGGSLPPNLVVEDGPMAEHLERAAALVTVSSTAVLEAVAAGVPAVVIDEFGVSPKLINTVFEGSGLFAGAEAIAGWDPRYPSAEWLDDNYFHGREHDDWPARVGELLERRAAAPLPLRDRRYNLTGGPLRRAFERKRMLGEFDRSLAGSVSVVFALPSRWVVRRARQVRRRLAGEPATPQLGAREVRAPQLVDAA</sequence>
<dbReference type="EMBL" id="BAAANH010000010">
    <property type="protein sequence ID" value="GAA1771381.1"/>
    <property type="molecule type" value="Genomic_DNA"/>
</dbReference>
<dbReference type="RefSeq" id="WP_232499734.1">
    <property type="nucleotide sequence ID" value="NZ_BAAANH010000010.1"/>
</dbReference>
<proteinExistence type="predicted"/>
<reference evidence="2" key="1">
    <citation type="journal article" date="2019" name="Int. J. Syst. Evol. Microbiol.">
        <title>The Global Catalogue of Microorganisms (GCM) 10K type strain sequencing project: providing services to taxonomists for standard genome sequencing and annotation.</title>
        <authorList>
            <consortium name="The Broad Institute Genomics Platform"/>
            <consortium name="The Broad Institute Genome Sequencing Center for Infectious Disease"/>
            <person name="Wu L."/>
            <person name="Ma J."/>
        </authorList>
    </citation>
    <scope>NUCLEOTIDE SEQUENCE [LARGE SCALE GENOMIC DNA]</scope>
    <source>
        <strain evidence="2">JCM 14319</strain>
    </source>
</reference>
<evidence type="ECO:0000313" key="1">
    <source>
        <dbReference type="EMBL" id="GAA1771381.1"/>
    </source>
</evidence>
<dbReference type="InterPro" id="IPR046561">
    <property type="entry name" value="DUF6716"/>
</dbReference>
<comment type="caution">
    <text evidence="1">The sequence shown here is derived from an EMBL/GenBank/DDBJ whole genome shotgun (WGS) entry which is preliminary data.</text>
</comment>
<evidence type="ECO:0000313" key="2">
    <source>
        <dbReference type="Proteomes" id="UP001500506"/>
    </source>
</evidence>
<gene>
    <name evidence="1" type="ORF">GCM10009747_36220</name>
</gene>
<name>A0ABP4X9I8_9MICO</name>
<protein>
    <recommendedName>
        <fullName evidence="3">Glycosyltransferase</fullName>
    </recommendedName>
</protein>
<evidence type="ECO:0008006" key="3">
    <source>
        <dbReference type="Google" id="ProtNLM"/>
    </source>
</evidence>
<keyword evidence="2" id="KW-1185">Reference proteome</keyword>
<dbReference type="Gene3D" id="3.40.50.2000">
    <property type="entry name" value="Glycogen Phosphorylase B"/>
    <property type="match status" value="1"/>
</dbReference>
<dbReference type="SUPFAM" id="SSF53756">
    <property type="entry name" value="UDP-Glycosyltransferase/glycogen phosphorylase"/>
    <property type="match status" value="1"/>
</dbReference>
<dbReference type="Pfam" id="PF20471">
    <property type="entry name" value="DUF6716"/>
    <property type="match status" value="1"/>
</dbReference>
<dbReference type="Proteomes" id="UP001500506">
    <property type="component" value="Unassembled WGS sequence"/>
</dbReference>
<organism evidence="1 2">
    <name type="scientific">Agromyces humatus</name>
    <dbReference type="NCBI Taxonomy" id="279573"/>
    <lineage>
        <taxon>Bacteria</taxon>
        <taxon>Bacillati</taxon>
        <taxon>Actinomycetota</taxon>
        <taxon>Actinomycetes</taxon>
        <taxon>Micrococcales</taxon>
        <taxon>Microbacteriaceae</taxon>
        <taxon>Agromyces</taxon>
    </lineage>
</organism>
<accession>A0ABP4X9I8</accession>